<dbReference type="RefSeq" id="WP_150039235.1">
    <property type="nucleotide sequence ID" value="NZ_OW485601.1"/>
</dbReference>
<dbReference type="Pfam" id="PF22588">
    <property type="entry name" value="dCache_1_like"/>
    <property type="match status" value="1"/>
</dbReference>
<dbReference type="SMART" id="SM00387">
    <property type="entry name" value="HATPase_c"/>
    <property type="match status" value="1"/>
</dbReference>
<dbReference type="Gene3D" id="1.10.287.130">
    <property type="match status" value="1"/>
</dbReference>
<feature type="transmembrane region" description="Helical" evidence="4">
    <location>
        <begin position="302"/>
        <end position="324"/>
    </location>
</feature>
<dbReference type="SUPFAM" id="SSF55874">
    <property type="entry name" value="ATPase domain of HSP90 chaperone/DNA topoisomerase II/histidine kinase"/>
    <property type="match status" value="1"/>
</dbReference>
<comment type="caution">
    <text evidence="6">The sequence shown here is derived from an EMBL/GenBank/DDBJ whole genome shotgun (WGS) entry which is preliminary data.</text>
</comment>
<dbReference type="PANTHER" id="PTHR43065:SF42">
    <property type="entry name" value="TWO-COMPONENT SENSOR PPRA"/>
    <property type="match status" value="1"/>
</dbReference>
<keyword evidence="6" id="KW-0808">Transferase</keyword>
<keyword evidence="4" id="KW-0812">Transmembrane</keyword>
<keyword evidence="4" id="KW-0472">Membrane</keyword>
<dbReference type="Gene3D" id="3.30.450.20">
    <property type="entry name" value="PAS domain"/>
    <property type="match status" value="2"/>
</dbReference>
<sequence>MAMPDMQGQEDTQGAVAASALRWLKRALVAVLVVPAGLFLAAAWFDHARLLADAAEDTRRMVAVLREHVLKAIETHELLVQQLERRIQGMGWEEIRAQAPRLSAEMRAMHAGLPQVSALGITDAEGRQWAASGPVGPAGYNYVGHREYWAAQREADQGTFISRAFVGINSHRLGFAVSHRRNAADGGFDGTVHVGVAVGYFSDFWAAAQGKDGAAVALMRADGEVLARFPADEAVQLPRLTRAGSGIMRQLVDNADEGGFRGISPIDGRERILAFAKVGRFPLIIAYSVPVAAVLGPWTQHLLVVGAICALVAATLAGVVLLAMRQTRRLAAEQARREMAEASARQVQRMEVLGQLAAGVAHDFANIVQAAGTAASLIESRAQDENVLSLARVIGKASARGQVLTRRMLDFARNDASARAGEATADPAEVVGGVCDLLSRVLGHGCRLRCEIERDGLPALVRSERAELEAALMNLAANARDAMPKGGEVTVRVVAERMTLRHPAGLGPGLYARVSVIDEGEGMPPEVLARAGEPFFTTKPRGKGTGLGLSGVRGFAEAAGGALRVRSEPGRGTTVTFWLPAVTMVRPEPQVRAAAGG</sequence>
<evidence type="ECO:0000313" key="6">
    <source>
        <dbReference type="EMBL" id="KAA5613852.1"/>
    </source>
</evidence>
<comment type="catalytic activity">
    <reaction evidence="1">
        <text>ATP + protein L-histidine = ADP + protein N-phospho-L-histidine.</text>
        <dbReference type="EC" id="2.7.13.3"/>
    </reaction>
</comment>
<evidence type="ECO:0000313" key="7">
    <source>
        <dbReference type="Proteomes" id="UP000325255"/>
    </source>
</evidence>
<gene>
    <name evidence="6" type="ORF">F1189_03500</name>
</gene>
<reference evidence="6 7" key="1">
    <citation type="submission" date="2019-09" db="EMBL/GenBank/DDBJ databases">
        <title>Genome sequence of Rhodovastum atsumiense, a diverse member of the Acetobacteraceae family of non-sulfur purple photosynthetic bacteria.</title>
        <authorList>
            <person name="Meyer T."/>
            <person name="Kyndt J."/>
        </authorList>
    </citation>
    <scope>NUCLEOTIDE SEQUENCE [LARGE SCALE GENOMIC DNA]</scope>
    <source>
        <strain evidence="6 7">DSM 21279</strain>
    </source>
</reference>
<dbReference type="InterPro" id="IPR036097">
    <property type="entry name" value="HisK_dim/P_sf"/>
</dbReference>
<dbReference type="InterPro" id="IPR003661">
    <property type="entry name" value="HisK_dim/P_dom"/>
</dbReference>
<feature type="transmembrane region" description="Helical" evidence="4">
    <location>
        <begin position="27"/>
        <end position="45"/>
    </location>
</feature>
<dbReference type="PRINTS" id="PR00344">
    <property type="entry name" value="BCTRLSENSOR"/>
</dbReference>
<dbReference type="Proteomes" id="UP000325255">
    <property type="component" value="Unassembled WGS sequence"/>
</dbReference>
<dbReference type="InterPro" id="IPR005467">
    <property type="entry name" value="His_kinase_dom"/>
</dbReference>
<keyword evidence="4" id="KW-1133">Transmembrane helix</keyword>
<organism evidence="6 7">
    <name type="scientific">Rhodovastum atsumiense</name>
    <dbReference type="NCBI Taxonomy" id="504468"/>
    <lineage>
        <taxon>Bacteria</taxon>
        <taxon>Pseudomonadati</taxon>
        <taxon>Pseudomonadota</taxon>
        <taxon>Alphaproteobacteria</taxon>
        <taxon>Acetobacterales</taxon>
        <taxon>Acetobacteraceae</taxon>
        <taxon>Rhodovastum</taxon>
    </lineage>
</organism>
<dbReference type="InterPro" id="IPR004358">
    <property type="entry name" value="Sig_transdc_His_kin-like_C"/>
</dbReference>
<dbReference type="SUPFAM" id="SSF47384">
    <property type="entry name" value="Homodimeric domain of signal transducing histidine kinase"/>
    <property type="match status" value="1"/>
</dbReference>
<evidence type="ECO:0000256" key="4">
    <source>
        <dbReference type="SAM" id="Phobius"/>
    </source>
</evidence>
<dbReference type="InterPro" id="IPR054327">
    <property type="entry name" value="His-kinase-like_sensor"/>
</dbReference>
<keyword evidence="6" id="KW-0418">Kinase</keyword>
<dbReference type="CDD" id="cd12915">
    <property type="entry name" value="PDC2_DGC_like"/>
    <property type="match status" value="1"/>
</dbReference>
<dbReference type="CDD" id="cd00082">
    <property type="entry name" value="HisKA"/>
    <property type="match status" value="1"/>
</dbReference>
<name>A0A5M6IZU1_9PROT</name>
<dbReference type="InterPro" id="IPR003594">
    <property type="entry name" value="HATPase_dom"/>
</dbReference>
<evidence type="ECO:0000256" key="1">
    <source>
        <dbReference type="ARBA" id="ARBA00000085"/>
    </source>
</evidence>
<feature type="transmembrane region" description="Helical" evidence="4">
    <location>
        <begin position="278"/>
        <end position="296"/>
    </location>
</feature>
<dbReference type="GO" id="GO:0000155">
    <property type="term" value="F:phosphorelay sensor kinase activity"/>
    <property type="evidence" value="ECO:0007669"/>
    <property type="project" value="InterPro"/>
</dbReference>
<dbReference type="AlphaFoldDB" id="A0A5M6IZU1"/>
<dbReference type="PROSITE" id="PS50109">
    <property type="entry name" value="HIS_KIN"/>
    <property type="match status" value="1"/>
</dbReference>
<dbReference type="Gene3D" id="3.30.565.10">
    <property type="entry name" value="Histidine kinase-like ATPase, C-terminal domain"/>
    <property type="match status" value="1"/>
</dbReference>
<dbReference type="InterPro" id="IPR036890">
    <property type="entry name" value="HATPase_C_sf"/>
</dbReference>
<protein>
    <recommendedName>
        <fullName evidence="2">histidine kinase</fullName>
        <ecNumber evidence="2">2.7.13.3</ecNumber>
    </recommendedName>
</protein>
<dbReference type="EC" id="2.7.13.3" evidence="2"/>
<dbReference type="CDD" id="cd12914">
    <property type="entry name" value="PDC1_DGC_like"/>
    <property type="match status" value="1"/>
</dbReference>
<feature type="domain" description="Histidine kinase" evidence="5">
    <location>
        <begin position="359"/>
        <end position="583"/>
    </location>
</feature>
<dbReference type="PANTHER" id="PTHR43065">
    <property type="entry name" value="SENSOR HISTIDINE KINASE"/>
    <property type="match status" value="1"/>
</dbReference>
<evidence type="ECO:0000256" key="2">
    <source>
        <dbReference type="ARBA" id="ARBA00012438"/>
    </source>
</evidence>
<dbReference type="SMART" id="SM00388">
    <property type="entry name" value="HisKA"/>
    <property type="match status" value="1"/>
</dbReference>
<dbReference type="EMBL" id="VWPK01000004">
    <property type="protein sequence ID" value="KAA5613852.1"/>
    <property type="molecule type" value="Genomic_DNA"/>
</dbReference>
<keyword evidence="7" id="KW-1185">Reference proteome</keyword>
<keyword evidence="3" id="KW-0597">Phosphoprotein</keyword>
<evidence type="ECO:0000256" key="3">
    <source>
        <dbReference type="ARBA" id="ARBA00022553"/>
    </source>
</evidence>
<dbReference type="OrthoDB" id="9796100at2"/>
<evidence type="ECO:0000259" key="5">
    <source>
        <dbReference type="PROSITE" id="PS50109"/>
    </source>
</evidence>
<accession>A0A5M6IZU1</accession>
<proteinExistence type="predicted"/>
<dbReference type="Pfam" id="PF02518">
    <property type="entry name" value="HATPase_c"/>
    <property type="match status" value="1"/>
</dbReference>